<dbReference type="CDD" id="cd00109">
    <property type="entry name" value="Kunitz-type"/>
    <property type="match status" value="1"/>
</dbReference>
<feature type="compositionally biased region" description="Polar residues" evidence="1">
    <location>
        <begin position="287"/>
        <end position="296"/>
    </location>
</feature>
<dbReference type="GO" id="GO:0004867">
    <property type="term" value="F:serine-type endopeptidase inhibitor activity"/>
    <property type="evidence" value="ECO:0007669"/>
    <property type="project" value="InterPro"/>
</dbReference>
<reference evidence="3" key="1">
    <citation type="journal article" date="2017" name="Parasit. Vectors">
        <title>Sialotranscriptomics of Rhipicephalus zambeziensis reveals intricate expression profiles of secretory proteins and suggests tight temporal transcriptional regulation during blood-feeding.</title>
        <authorList>
            <person name="de Castro M.H."/>
            <person name="de Klerk D."/>
            <person name="Pienaar R."/>
            <person name="Rees D.J.G."/>
            <person name="Mans B.J."/>
        </authorList>
    </citation>
    <scope>NUCLEOTIDE SEQUENCE</scope>
    <source>
        <tissue evidence="3">Salivary glands</tissue>
    </source>
</reference>
<evidence type="ECO:0000256" key="1">
    <source>
        <dbReference type="SAM" id="MobiDB-lite"/>
    </source>
</evidence>
<feature type="compositionally biased region" description="Polar residues" evidence="1">
    <location>
        <begin position="442"/>
        <end position="452"/>
    </location>
</feature>
<dbReference type="InterPro" id="IPR036880">
    <property type="entry name" value="Kunitz_BPTI_sf"/>
</dbReference>
<feature type="region of interest" description="Disordered" evidence="1">
    <location>
        <begin position="287"/>
        <end position="485"/>
    </location>
</feature>
<feature type="compositionally biased region" description="Polar residues" evidence="1">
    <location>
        <begin position="386"/>
        <end position="413"/>
    </location>
</feature>
<feature type="region of interest" description="Disordered" evidence="1">
    <location>
        <begin position="712"/>
        <end position="733"/>
    </location>
</feature>
<feature type="signal peptide" evidence="2">
    <location>
        <begin position="1"/>
        <end position="23"/>
    </location>
</feature>
<feature type="compositionally biased region" description="Low complexity" evidence="1">
    <location>
        <begin position="453"/>
        <end position="464"/>
    </location>
</feature>
<dbReference type="Gene3D" id="4.10.410.10">
    <property type="entry name" value="Pancreatic trypsin inhibitor Kunitz domain"/>
    <property type="match status" value="1"/>
</dbReference>
<feature type="compositionally biased region" description="Polar residues" evidence="1">
    <location>
        <begin position="475"/>
        <end position="485"/>
    </location>
</feature>
<organism evidence="3">
    <name type="scientific">Rhipicephalus zambeziensis</name>
    <dbReference type="NCBI Taxonomy" id="60191"/>
    <lineage>
        <taxon>Eukaryota</taxon>
        <taxon>Metazoa</taxon>
        <taxon>Ecdysozoa</taxon>
        <taxon>Arthropoda</taxon>
        <taxon>Chelicerata</taxon>
        <taxon>Arachnida</taxon>
        <taxon>Acari</taxon>
        <taxon>Parasitiformes</taxon>
        <taxon>Ixodida</taxon>
        <taxon>Ixodoidea</taxon>
        <taxon>Ixodidae</taxon>
        <taxon>Rhipicephalinae</taxon>
        <taxon>Rhipicephalus</taxon>
        <taxon>Rhipicephalus</taxon>
    </lineage>
</organism>
<feature type="region of interest" description="Disordered" evidence="1">
    <location>
        <begin position="515"/>
        <end position="629"/>
    </location>
</feature>
<name>A0A224Y7U0_9ACAR</name>
<dbReference type="SUPFAM" id="SSF57362">
    <property type="entry name" value="BPTI-like"/>
    <property type="match status" value="1"/>
</dbReference>
<dbReference type="AlphaFoldDB" id="A0A224Y7U0"/>
<feature type="compositionally biased region" description="Low complexity" evidence="1">
    <location>
        <begin position="301"/>
        <end position="341"/>
    </location>
</feature>
<keyword evidence="2" id="KW-0732">Signal</keyword>
<evidence type="ECO:0000313" key="3">
    <source>
        <dbReference type="EMBL" id="MAA11579.1"/>
    </source>
</evidence>
<accession>A0A224Y7U0</accession>
<dbReference type="EMBL" id="GFPF01000433">
    <property type="protein sequence ID" value="MAA11579.1"/>
    <property type="molecule type" value="Transcribed_RNA"/>
</dbReference>
<feature type="compositionally biased region" description="Low complexity" evidence="1">
    <location>
        <begin position="348"/>
        <end position="366"/>
    </location>
</feature>
<feature type="compositionally biased region" description="Low complexity" evidence="1">
    <location>
        <begin position="578"/>
        <end position="589"/>
    </location>
</feature>
<proteinExistence type="predicted"/>
<protein>
    <submittedName>
        <fullName evidence="3">Pancreatic trypsin inhibitor</fullName>
    </submittedName>
</protein>
<feature type="region of interest" description="Disordered" evidence="1">
    <location>
        <begin position="240"/>
        <end position="275"/>
    </location>
</feature>
<feature type="compositionally biased region" description="Low complexity" evidence="1">
    <location>
        <begin position="596"/>
        <end position="605"/>
    </location>
</feature>
<feature type="region of interest" description="Disordered" evidence="1">
    <location>
        <begin position="31"/>
        <end position="104"/>
    </location>
</feature>
<feature type="region of interest" description="Disordered" evidence="1">
    <location>
        <begin position="828"/>
        <end position="953"/>
    </location>
</feature>
<feature type="compositionally biased region" description="Basic and acidic residues" evidence="1">
    <location>
        <begin position="943"/>
        <end position="953"/>
    </location>
</feature>
<evidence type="ECO:0000256" key="2">
    <source>
        <dbReference type="SAM" id="SignalP"/>
    </source>
</evidence>
<sequence>MASSNIHTVRALFFVFLASEASGIKGLGAGGQTEIPGISSIQATKPPEDESNPAFPKVTSSNPTLFRTGVGIPSIENVPTDHSPSEPEGAPPLEATSPKEETPGLTASLPLAGIPGYDERCNMQATTTKTKCKSNKGGKKRRRGWYLEPTSRKCLPSCDENAPFRYKIHCNAICRTERACHFSATSFPCGFRTMHPVYTYDRTQKRCVKAHDCDYYGNKFVTLKECRKTCVKGTLQQTQQQVTSTTRISHEPSNQVPHFLPPTNGLPVPSLPGAPIGQFITGNQVAAGGTQQTSGSPAAGSLTSLQTATSSATQSQQPAQTPTPVLPGPGIQVPPVVPGSVLQQSANAAGTSSQVSTQTQNSASNTLHRPPQLPSGTAPIPGLHGNQISTEKPLSIGPTSIPQTTSQDASSGSPLRPGQVPSGSGITVSPELEIVAAGTGPRPNQVTTESSPSDTSGESLSLDLGLGGPRGPLNTGATSVSGNLRRTSFGLPTSFGPLPQQFGASVSPELEIVAVRTGRMPRPPSGRRPNRRRIGTSHPGISRKPGSSGLGGAAPRVSLTSGEAGNQPSRTAPLPTIPGELPGAGLLPGQRPPSSPNSAAAAPGLGVLGAGASRGPSIPPGNNAQMPGSTVILGIHHPGLSLSGPSRPQIIGPARIPGITTGANASQPSNVPDNLDLGLGTVEVSSHTGSTSSSINNTQISGLTKSTLTVKHGKPSGGVPALPPVPETSKQGPVKIGTSGYQAPSLPMNPVAPVLQKPRMPATPPLNQNLLPTRPTTPMIGPIKEAPVMTGTSSLQAPSLPVNPAAPVLQKPSFPPTPPKIQNLLQQRPTTQKGGTSKEGVVKTGTTGLEAPSPPVIPVGAVLQKPSFPPTPPPNQNVLQQRPTTEKGGTSKEGVVKTGVSGPEAPTPPVIPVGAVLPKPSLPPSPSLNQNRIHKRPTTQKNRVADHRRPQGH</sequence>
<feature type="chain" id="PRO_5012081614" evidence="2">
    <location>
        <begin position="24"/>
        <end position="953"/>
    </location>
</feature>
<feature type="compositionally biased region" description="Polar residues" evidence="1">
    <location>
        <begin position="558"/>
        <end position="570"/>
    </location>
</feature>